<dbReference type="Pfam" id="PF01370">
    <property type="entry name" value="Epimerase"/>
    <property type="match status" value="1"/>
</dbReference>
<dbReference type="InterPro" id="IPR036291">
    <property type="entry name" value="NAD(P)-bd_dom_sf"/>
</dbReference>
<evidence type="ECO:0000259" key="4">
    <source>
        <dbReference type="Pfam" id="PF01370"/>
    </source>
</evidence>
<dbReference type="InterPro" id="IPR001509">
    <property type="entry name" value="Epimerase_deHydtase"/>
</dbReference>
<keyword evidence="3" id="KW-0520">NAD</keyword>
<accession>A0ABY4QW01</accession>
<keyword evidence="2" id="KW-0560">Oxidoreductase</keyword>
<reference evidence="5" key="1">
    <citation type="journal article" date="2018" name="Int. J. Syst. Evol. Microbiol.">
        <title>Jatrophihabitans telluris sp. nov., isolated from sediment soil of lava forest wetlands and the emended description of the genus Jatrophihabitans.</title>
        <authorList>
            <person name="Lee K.C."/>
            <person name="Suh M.K."/>
            <person name="Eom M.K."/>
            <person name="Kim K.K."/>
            <person name="Kim J.S."/>
            <person name="Kim D.S."/>
            <person name="Ko S.H."/>
            <person name="Shin Y.K."/>
            <person name="Lee J.S."/>
        </authorList>
    </citation>
    <scope>NUCLEOTIDE SEQUENCE</scope>
    <source>
        <strain evidence="5">N237</strain>
    </source>
</reference>
<dbReference type="PANTHER" id="PTHR43103:SF5">
    <property type="entry name" value="4-EPIMERASE, PUTATIVE (AFU_ORTHOLOGUE AFUA_7G00360)-RELATED"/>
    <property type="match status" value="1"/>
</dbReference>
<dbReference type="CDD" id="cd08946">
    <property type="entry name" value="SDR_e"/>
    <property type="match status" value="1"/>
</dbReference>
<evidence type="ECO:0000313" key="6">
    <source>
        <dbReference type="Proteomes" id="UP001056336"/>
    </source>
</evidence>
<dbReference type="PANTHER" id="PTHR43103">
    <property type="entry name" value="NUCLEOSIDE-DIPHOSPHATE-SUGAR EPIMERASE"/>
    <property type="match status" value="1"/>
</dbReference>
<dbReference type="EMBL" id="CP097332">
    <property type="protein sequence ID" value="UQX87799.1"/>
    <property type="molecule type" value="Genomic_DNA"/>
</dbReference>
<evidence type="ECO:0000313" key="5">
    <source>
        <dbReference type="EMBL" id="UQX87799.1"/>
    </source>
</evidence>
<dbReference type="RefSeq" id="WP_249770679.1">
    <property type="nucleotide sequence ID" value="NZ_CP097332.1"/>
</dbReference>
<evidence type="ECO:0000256" key="2">
    <source>
        <dbReference type="ARBA" id="ARBA00023002"/>
    </source>
</evidence>
<evidence type="ECO:0000256" key="3">
    <source>
        <dbReference type="ARBA" id="ARBA00023027"/>
    </source>
</evidence>
<dbReference type="SUPFAM" id="SSF51735">
    <property type="entry name" value="NAD(P)-binding Rossmann-fold domains"/>
    <property type="match status" value="1"/>
</dbReference>
<proteinExistence type="inferred from homology"/>
<protein>
    <submittedName>
        <fullName evidence="5">NAD(P)-dependent oxidoreductase</fullName>
    </submittedName>
</protein>
<dbReference type="Gene3D" id="3.40.50.720">
    <property type="entry name" value="NAD(P)-binding Rossmann-like Domain"/>
    <property type="match status" value="1"/>
</dbReference>
<sequence>MTVLLTGSSGRIGRMLTARLPPRGIALRTFDRVPPADVVADVTDLAALTQAMAGVDAVVHLAGQPTEAPWPVIRAANIDGTVTLFEAARAAGVRRVVYASSNHAVGFTPHDDLSAGADLPADTPARPDTLYGVSKVFGEALGRYYVDRYGFDVACLRIGSCQEEPPNSRALATWLSPGDVTALVSACLTHPHLGYRLIWGVSANRHRWFSLDAGAEIGFVPEDDAAAVRPELDVADRGALDARVGGEYTEAEFGIDEVTAGFEHDSTGTGTGTGTTA</sequence>
<keyword evidence="6" id="KW-1185">Reference proteome</keyword>
<reference evidence="5" key="2">
    <citation type="submission" date="2022-05" db="EMBL/GenBank/DDBJ databases">
        <authorList>
            <person name="Kim J.-S."/>
            <person name="Lee K."/>
            <person name="Suh M."/>
            <person name="Eom M."/>
            <person name="Kim J.-S."/>
            <person name="Kim D.-S."/>
            <person name="Ko S.-H."/>
            <person name="Shin Y."/>
            <person name="Lee J.-S."/>
        </authorList>
    </citation>
    <scope>NUCLEOTIDE SEQUENCE</scope>
    <source>
        <strain evidence="5">N237</strain>
    </source>
</reference>
<gene>
    <name evidence="5" type="ORF">M6D93_16045</name>
</gene>
<comment type="similarity">
    <text evidence="1">Belongs to the NAD(P)-dependent epimerase/dehydratase family.</text>
</comment>
<feature type="domain" description="NAD-dependent epimerase/dehydratase" evidence="4">
    <location>
        <begin position="3"/>
        <end position="158"/>
    </location>
</feature>
<organism evidence="5 6">
    <name type="scientific">Jatrophihabitans telluris</name>
    <dbReference type="NCBI Taxonomy" id="2038343"/>
    <lineage>
        <taxon>Bacteria</taxon>
        <taxon>Bacillati</taxon>
        <taxon>Actinomycetota</taxon>
        <taxon>Actinomycetes</taxon>
        <taxon>Jatrophihabitantales</taxon>
        <taxon>Jatrophihabitantaceae</taxon>
        <taxon>Jatrophihabitans</taxon>
    </lineage>
</organism>
<dbReference type="Proteomes" id="UP001056336">
    <property type="component" value="Chromosome"/>
</dbReference>
<name>A0ABY4QW01_9ACTN</name>
<evidence type="ECO:0000256" key="1">
    <source>
        <dbReference type="ARBA" id="ARBA00007637"/>
    </source>
</evidence>